<gene>
    <name evidence="2" type="ORF">O181_122197</name>
</gene>
<name>A0A9Q3KML1_9BASI</name>
<keyword evidence="3" id="KW-1185">Reference proteome</keyword>
<sequence>MNPALEKEGQAASTSSKTAPEMSKDKAKGPQKKQKAPESHNGKGKGKGKWHRPYPQGYRIPKLDHLAVYSVFNMARTLIGLTAKDQERMNRTFSHK</sequence>
<evidence type="ECO:0000313" key="2">
    <source>
        <dbReference type="EMBL" id="MBW0582482.1"/>
    </source>
</evidence>
<dbReference type="Proteomes" id="UP000765509">
    <property type="component" value="Unassembled WGS sequence"/>
</dbReference>
<protein>
    <submittedName>
        <fullName evidence="2">Uncharacterized protein</fullName>
    </submittedName>
</protein>
<organism evidence="2 3">
    <name type="scientific">Austropuccinia psidii MF-1</name>
    <dbReference type="NCBI Taxonomy" id="1389203"/>
    <lineage>
        <taxon>Eukaryota</taxon>
        <taxon>Fungi</taxon>
        <taxon>Dikarya</taxon>
        <taxon>Basidiomycota</taxon>
        <taxon>Pucciniomycotina</taxon>
        <taxon>Pucciniomycetes</taxon>
        <taxon>Pucciniales</taxon>
        <taxon>Sphaerophragmiaceae</taxon>
        <taxon>Austropuccinia</taxon>
    </lineage>
</organism>
<dbReference type="AlphaFoldDB" id="A0A9Q3KML1"/>
<comment type="caution">
    <text evidence="2">The sequence shown here is derived from an EMBL/GenBank/DDBJ whole genome shotgun (WGS) entry which is preliminary data.</text>
</comment>
<evidence type="ECO:0000313" key="3">
    <source>
        <dbReference type="Proteomes" id="UP000765509"/>
    </source>
</evidence>
<feature type="compositionally biased region" description="Basic residues" evidence="1">
    <location>
        <begin position="42"/>
        <end position="52"/>
    </location>
</feature>
<feature type="region of interest" description="Disordered" evidence="1">
    <location>
        <begin position="1"/>
        <end position="57"/>
    </location>
</feature>
<evidence type="ECO:0000256" key="1">
    <source>
        <dbReference type="SAM" id="MobiDB-lite"/>
    </source>
</evidence>
<dbReference type="EMBL" id="AVOT02112573">
    <property type="protein sequence ID" value="MBW0582482.1"/>
    <property type="molecule type" value="Genomic_DNA"/>
</dbReference>
<proteinExistence type="predicted"/>
<accession>A0A9Q3KML1</accession>
<reference evidence="2" key="1">
    <citation type="submission" date="2021-03" db="EMBL/GenBank/DDBJ databases">
        <title>Draft genome sequence of rust myrtle Austropuccinia psidii MF-1, a brazilian biotype.</title>
        <authorList>
            <person name="Quecine M.C."/>
            <person name="Pachon D.M.R."/>
            <person name="Bonatelli M.L."/>
            <person name="Correr F.H."/>
            <person name="Franceschini L.M."/>
            <person name="Leite T.F."/>
            <person name="Margarido G.R.A."/>
            <person name="Almeida C.A."/>
            <person name="Ferrarezi J.A."/>
            <person name="Labate C.A."/>
        </authorList>
    </citation>
    <scope>NUCLEOTIDE SEQUENCE</scope>
    <source>
        <strain evidence="2">MF-1</strain>
    </source>
</reference>